<accession>A0ABT6FFC5</accession>
<gene>
    <name evidence="4" type="ORF">PZE19_21115</name>
</gene>
<evidence type="ECO:0000259" key="2">
    <source>
        <dbReference type="Pfam" id="PF07944"/>
    </source>
</evidence>
<dbReference type="InterPro" id="IPR049046">
    <property type="entry name" value="Beta-AFase-like_GH127_middle"/>
</dbReference>
<dbReference type="GO" id="GO:0016787">
    <property type="term" value="F:hydrolase activity"/>
    <property type="evidence" value="ECO:0007669"/>
    <property type="project" value="UniProtKB-KW"/>
</dbReference>
<comment type="caution">
    <text evidence="4">The sequence shown here is derived from an EMBL/GenBank/DDBJ whole genome shotgun (WGS) entry which is preliminary data.</text>
</comment>
<dbReference type="InterPro" id="IPR036514">
    <property type="entry name" value="SGNH_hydro_sf"/>
</dbReference>
<dbReference type="SUPFAM" id="SSF52266">
    <property type="entry name" value="SGNH hydrolase"/>
    <property type="match status" value="1"/>
</dbReference>
<dbReference type="InterPro" id="IPR012878">
    <property type="entry name" value="Beta-AFase-like_GH127_cat"/>
</dbReference>
<name>A0ABT6FFC5_9BACT</name>
<evidence type="ECO:0000313" key="5">
    <source>
        <dbReference type="Proteomes" id="UP001216907"/>
    </source>
</evidence>
<keyword evidence="4" id="KW-0378">Hydrolase</keyword>
<dbReference type="Proteomes" id="UP001216907">
    <property type="component" value="Unassembled WGS sequence"/>
</dbReference>
<dbReference type="Pfam" id="PF20736">
    <property type="entry name" value="Glyco_hydro127M"/>
    <property type="match status" value="1"/>
</dbReference>
<evidence type="ECO:0000259" key="3">
    <source>
        <dbReference type="Pfam" id="PF20736"/>
    </source>
</evidence>
<feature type="chain" id="PRO_5046626617" evidence="1">
    <location>
        <begin position="27"/>
        <end position="905"/>
    </location>
</feature>
<dbReference type="Gene3D" id="3.40.50.1110">
    <property type="entry name" value="SGNH hydrolase"/>
    <property type="match status" value="1"/>
</dbReference>
<feature type="signal peptide" evidence="1">
    <location>
        <begin position="1"/>
        <end position="26"/>
    </location>
</feature>
<dbReference type="EMBL" id="JARRAG010000002">
    <property type="protein sequence ID" value="MDG3006278.1"/>
    <property type="molecule type" value="Genomic_DNA"/>
</dbReference>
<protein>
    <submittedName>
        <fullName evidence="4">Glycoside hydrolase family 127 protein</fullName>
    </submittedName>
</protein>
<evidence type="ECO:0000313" key="4">
    <source>
        <dbReference type="EMBL" id="MDG3006278.1"/>
    </source>
</evidence>
<proteinExistence type="predicted"/>
<keyword evidence="1" id="KW-0732">Signal</keyword>
<sequence length="905" mass="98891">MERNRSTWLGIALAAMALGTALTPNATRGAESKRPIYGRPFEAKKRPALLPLPPGAVEPAGWLRDWCIAARDGYTGHMDDYDVAFRQAWAADFRQKGEGLYWYKGAWPYEGGGYWFDGLARLGLALHDDALIGQAKARLDPVLNNMNDRGLLFLWWLDRSDPGDRAAVKAALEGWPLWTCGLLGRALSGYYAGTGDRRVLDAMIQAYGADPDGLRSITGNVSNLWPAYDAYTRTGDPAIAEALDAMFREGTSSLVPTIDRYRRPPDLTPGAEVDNAHVVEFLECTTPWAVGYLWTGDETYLKAALGWHELLDRVAMQPHGVPVADEWYLPTGAFRGSETCDVAGYLWSQLSLLSVTGDGRMADRAERALFNAGPATVSRDFKTHVYFQSPNRFAAGSPTFPHGPGAGGGVYKAKHDPLCCTAALNRIIPWYATSMWMATNDDGLAATCYGPCKLTALAGERVPVEITCETDYPFNETIAMTVKTAHEASFPISFRIPGWCETPGLFVNDEPVAAQPSENGFVRIERTWKPGDRVRLHLPMTPRLQQGRDAAPRGPFNGVHAPTRVSIPAKDDLRGLPYATVSYGPLLFALAIADLADPNTPDPAARWKFALDEQQPRIEVVRSAMPTKWDWPLDSPLKLKVQAVAVDWNPSFESPMLPAEPFAKSGPSEAITLVPYGCSKFRIAMFPVAAEPEVRVADVRKILFLGNSITHHGPKPDIDWAGDWGMAATAPEKDYVHLVAAAIGKHTGKPPEILVRNIAEFEREYATYDVDAKMKDLVAFDADLVVLAIGENVPALASDEAADKFHRGVVKILAAVRSKRRPIVVVRSGFWADEAKDRQLRKASDEAGTIYVDAGPLGRDEANAARSERPYKHAGVGGHPGDRGMKALADLIVKAVLARAGEPGR</sequence>
<dbReference type="Pfam" id="PF07944">
    <property type="entry name" value="Beta-AFase-like_GH127_cat"/>
    <property type="match status" value="1"/>
</dbReference>
<dbReference type="PANTHER" id="PTHR43465">
    <property type="entry name" value="DUF1680 DOMAIN PROTEIN (AFU_ORTHOLOGUE AFUA_1G08910)"/>
    <property type="match status" value="1"/>
</dbReference>
<reference evidence="4 5" key="1">
    <citation type="submission" date="2023-03" db="EMBL/GenBank/DDBJ databases">
        <title>Paludisphaera mucosa sp. nov. a novel planctomycete from northern fen.</title>
        <authorList>
            <person name="Ivanova A."/>
        </authorList>
    </citation>
    <scope>NUCLEOTIDE SEQUENCE [LARGE SCALE GENOMIC DNA]</scope>
    <source>
        <strain evidence="4 5">Pla2</strain>
    </source>
</reference>
<dbReference type="PANTHER" id="PTHR43465:SF2">
    <property type="entry name" value="DUF1680 DOMAIN PROTEIN (AFU_ORTHOLOGUE AFUA_1G08910)"/>
    <property type="match status" value="1"/>
</dbReference>
<dbReference type="InterPro" id="IPR049174">
    <property type="entry name" value="Beta-AFase-like"/>
</dbReference>
<dbReference type="CDD" id="cd00229">
    <property type="entry name" value="SGNH_hydrolase"/>
    <property type="match status" value="1"/>
</dbReference>
<dbReference type="InterPro" id="IPR008928">
    <property type="entry name" value="6-hairpin_glycosidase_sf"/>
</dbReference>
<feature type="domain" description="Non-reducing end beta-L-arabinofuranosidase-like GH127 catalytic" evidence="2">
    <location>
        <begin position="292"/>
        <end position="429"/>
    </location>
</feature>
<dbReference type="SUPFAM" id="SSF48208">
    <property type="entry name" value="Six-hairpin glycosidases"/>
    <property type="match status" value="1"/>
</dbReference>
<feature type="domain" description="Non-reducing end beta-L-arabinofuranosidase-like GH127 middle" evidence="3">
    <location>
        <begin position="444"/>
        <end position="540"/>
    </location>
</feature>
<dbReference type="RefSeq" id="WP_277862578.1">
    <property type="nucleotide sequence ID" value="NZ_JARRAG010000002.1"/>
</dbReference>
<keyword evidence="5" id="KW-1185">Reference proteome</keyword>
<organism evidence="4 5">
    <name type="scientific">Paludisphaera mucosa</name>
    <dbReference type="NCBI Taxonomy" id="3030827"/>
    <lineage>
        <taxon>Bacteria</taxon>
        <taxon>Pseudomonadati</taxon>
        <taxon>Planctomycetota</taxon>
        <taxon>Planctomycetia</taxon>
        <taxon>Isosphaerales</taxon>
        <taxon>Isosphaeraceae</taxon>
        <taxon>Paludisphaera</taxon>
    </lineage>
</organism>
<evidence type="ECO:0000256" key="1">
    <source>
        <dbReference type="SAM" id="SignalP"/>
    </source>
</evidence>